<reference evidence="3" key="1">
    <citation type="submission" date="2015-08" db="EMBL/GenBank/DDBJ databases">
        <authorList>
            <person name="Varghese N."/>
        </authorList>
    </citation>
    <scope>NUCLEOTIDE SEQUENCE [LARGE SCALE GENOMIC DNA]</scope>
    <source>
        <strain evidence="3">DSM 17901</strain>
    </source>
</reference>
<evidence type="ECO:0000313" key="3">
    <source>
        <dbReference type="Proteomes" id="UP000243535"/>
    </source>
</evidence>
<dbReference type="InterPro" id="IPR010127">
    <property type="entry name" value="Phasin_subfam-1"/>
</dbReference>
<dbReference type="InterPro" id="IPR018968">
    <property type="entry name" value="Phasin"/>
</dbReference>
<evidence type="ECO:0000313" key="2">
    <source>
        <dbReference type="EMBL" id="CUA86383.1"/>
    </source>
</evidence>
<proteinExistence type="predicted"/>
<organism evidence="2 3">
    <name type="scientific">Gulbenkiania indica</name>
    <dbReference type="NCBI Taxonomy" id="375574"/>
    <lineage>
        <taxon>Bacteria</taxon>
        <taxon>Pseudomonadati</taxon>
        <taxon>Pseudomonadota</taxon>
        <taxon>Betaproteobacteria</taxon>
        <taxon>Neisseriales</taxon>
        <taxon>Chromobacteriaceae</taxon>
        <taxon>Gulbenkiania</taxon>
    </lineage>
</organism>
<protein>
    <submittedName>
        <fullName evidence="2">Phasin family protein</fullName>
    </submittedName>
</protein>
<sequence length="193" mass="20340">MFNTSQEFSALGQAQVDKAVRLSSILLSGTERLMNLQLDIARRALSDQADTFRSLTQVREPKALAELQAGYAQPAIDRAFANARNFYDAAVATQNELTAFIEEQVADINRLMLGMLDRVGKSAPVGSDAAVTALKTFVNSTNAALESVSRTAQKVGAELAEAGVEAATNSAKAAAAAVPRSKKPIAQAVEGQG</sequence>
<dbReference type="STRING" id="375574.GCA_001418035_02431"/>
<dbReference type="EMBL" id="CYHA01000008">
    <property type="protein sequence ID" value="CUA86383.1"/>
    <property type="molecule type" value="Genomic_DNA"/>
</dbReference>
<dbReference type="Pfam" id="PF09361">
    <property type="entry name" value="Phasin_2"/>
    <property type="match status" value="1"/>
</dbReference>
<dbReference type="AlphaFoldDB" id="A0A0K6H6C2"/>
<feature type="domain" description="Phasin" evidence="1">
    <location>
        <begin position="6"/>
        <end position="105"/>
    </location>
</feature>
<accession>A0A0K6H6C2</accession>
<name>A0A0K6H6C2_9NEIS</name>
<dbReference type="NCBIfam" id="TIGR01841">
    <property type="entry name" value="phasin"/>
    <property type="match status" value="1"/>
</dbReference>
<dbReference type="Proteomes" id="UP000243535">
    <property type="component" value="Unassembled WGS sequence"/>
</dbReference>
<keyword evidence="3" id="KW-1185">Reference proteome</keyword>
<evidence type="ECO:0000259" key="1">
    <source>
        <dbReference type="Pfam" id="PF09361"/>
    </source>
</evidence>
<dbReference type="OrthoDB" id="5298576at2"/>
<dbReference type="RefSeq" id="WP_055434413.1">
    <property type="nucleotide sequence ID" value="NZ_CYHA01000008.1"/>
</dbReference>
<gene>
    <name evidence="2" type="ORF">Ga0061063_2657</name>
</gene>